<reference evidence="17" key="1">
    <citation type="submission" date="2020-03" db="EMBL/GenBank/DDBJ databases">
        <title>Studies in the Genomics of Life Span.</title>
        <authorList>
            <person name="Glass D."/>
        </authorList>
    </citation>
    <scope>NUCLEOTIDE SEQUENCE</scope>
    <source>
        <strain evidence="17">LTLLF</strain>
        <tissue evidence="17">Muscle</tissue>
    </source>
</reference>
<comment type="similarity">
    <text evidence="2">Belongs to the sodium:neurotransmitter symporter (SNF) (TC 2.A.22) family. SLC6A9 subfamily.</text>
</comment>
<feature type="region of interest" description="Disordered" evidence="15">
    <location>
        <begin position="74"/>
        <end position="94"/>
    </location>
</feature>
<feature type="transmembrane region" description="Helical" evidence="16">
    <location>
        <begin position="460"/>
        <end position="477"/>
    </location>
</feature>
<feature type="binding site" evidence="12">
    <location>
        <position position="495"/>
    </location>
    <ligand>
        <name>Na(+)</name>
        <dbReference type="ChEBI" id="CHEBI:29101"/>
        <label>1</label>
    </ligand>
</feature>
<evidence type="ECO:0000313" key="18">
    <source>
        <dbReference type="Proteomes" id="UP000710432"/>
    </source>
</evidence>
<evidence type="ECO:0000256" key="12">
    <source>
        <dbReference type="PIRSR" id="PIRSR600175-1"/>
    </source>
</evidence>
<feature type="transmembrane region" description="Helical" evidence="16">
    <location>
        <begin position="530"/>
        <end position="548"/>
    </location>
</feature>
<accession>A0A8J6G2E1</accession>
<dbReference type="InterPro" id="IPR037272">
    <property type="entry name" value="SNS_sf"/>
</dbReference>
<dbReference type="InterPro" id="IPR003028">
    <property type="entry name" value="Na/ntran_symport_glycine_GLY1"/>
</dbReference>
<feature type="binding site" evidence="12">
    <location>
        <position position="243"/>
    </location>
    <ligand>
        <name>Na(+)</name>
        <dbReference type="ChEBI" id="CHEBI:29101"/>
        <label>1</label>
    </ligand>
</feature>
<evidence type="ECO:0000256" key="3">
    <source>
        <dbReference type="ARBA" id="ARBA00022448"/>
    </source>
</evidence>
<keyword evidence="10 16" id="KW-0472">Membrane</keyword>
<dbReference type="AlphaFoldDB" id="A0A8J6G2E1"/>
<evidence type="ECO:0000256" key="1">
    <source>
        <dbReference type="ARBA" id="ARBA00004651"/>
    </source>
</evidence>
<keyword evidence="5 14" id="KW-0812">Transmembrane</keyword>
<evidence type="ECO:0000256" key="8">
    <source>
        <dbReference type="ARBA" id="ARBA00022970"/>
    </source>
</evidence>
<keyword evidence="13" id="KW-1015">Disulfide bond</keyword>
<protein>
    <recommendedName>
        <fullName evidence="14">Transporter</fullName>
    </recommendedName>
</protein>
<feature type="disulfide bond" evidence="13">
    <location>
        <begin position="341"/>
        <end position="350"/>
    </location>
</feature>
<dbReference type="PROSITE" id="PS50267">
    <property type="entry name" value="NA_NEUROTRAN_SYMP_3"/>
    <property type="match status" value="1"/>
</dbReference>
<evidence type="ECO:0000313" key="17">
    <source>
        <dbReference type="EMBL" id="KAH0502083.1"/>
    </source>
</evidence>
<comment type="caution">
    <text evidence="17">The sequence shown here is derived from an EMBL/GenBank/DDBJ whole genome shotgun (WGS) entry which is preliminary data.</text>
</comment>
<feature type="transmembrane region" description="Helical" evidence="16">
    <location>
        <begin position="630"/>
        <end position="653"/>
    </location>
</feature>
<keyword evidence="4" id="KW-1003">Cell membrane</keyword>
<keyword evidence="6" id="KW-0532">Neurotransmitter transport</keyword>
<dbReference type="Pfam" id="PF00209">
    <property type="entry name" value="SNF"/>
    <property type="match status" value="2"/>
</dbReference>
<feature type="binding site" evidence="12">
    <location>
        <position position="239"/>
    </location>
    <ligand>
        <name>Na(+)</name>
        <dbReference type="ChEBI" id="CHEBI:29101"/>
        <label>1</label>
    </ligand>
</feature>
<dbReference type="GO" id="GO:0089718">
    <property type="term" value="P:amino acid import across plasma membrane"/>
    <property type="evidence" value="ECO:0007669"/>
    <property type="project" value="TreeGrafter"/>
</dbReference>
<feature type="transmembrane region" description="Helical" evidence="16">
    <location>
        <begin position="263"/>
        <end position="284"/>
    </location>
</feature>
<evidence type="ECO:0000256" key="7">
    <source>
        <dbReference type="ARBA" id="ARBA00022847"/>
    </source>
</evidence>
<dbReference type="InterPro" id="IPR000175">
    <property type="entry name" value="Na/ntran_symport"/>
</dbReference>
<evidence type="ECO:0000256" key="5">
    <source>
        <dbReference type="ARBA" id="ARBA00022692"/>
    </source>
</evidence>
<feature type="transmembrane region" description="Helical" evidence="16">
    <location>
        <begin position="560"/>
        <end position="584"/>
    </location>
</feature>
<evidence type="ECO:0000256" key="9">
    <source>
        <dbReference type="ARBA" id="ARBA00022989"/>
    </source>
</evidence>
<feature type="binding site" evidence="12">
    <location>
        <position position="236"/>
    </location>
    <ligand>
        <name>Na(+)</name>
        <dbReference type="ChEBI" id="CHEBI:29101"/>
        <label>1</label>
    </ligand>
</feature>
<keyword evidence="12" id="KW-0915">Sodium</keyword>
<name>A0A8J6G2E1_MICOH</name>
<evidence type="ECO:0000256" key="15">
    <source>
        <dbReference type="SAM" id="MobiDB-lite"/>
    </source>
</evidence>
<gene>
    <name evidence="17" type="ORF">LTLLF_107115</name>
</gene>
<evidence type="ECO:0000256" key="14">
    <source>
        <dbReference type="RuleBase" id="RU003732"/>
    </source>
</evidence>
<dbReference type="PANTHER" id="PTHR11616:SF263">
    <property type="entry name" value="SODIUM- AND CHLORIDE-DEPENDENT GLYCINE TRANSPORTER 1"/>
    <property type="match status" value="1"/>
</dbReference>
<proteinExistence type="inferred from homology"/>
<evidence type="ECO:0000256" key="2">
    <source>
        <dbReference type="ARBA" id="ARBA00010056"/>
    </source>
</evidence>
<keyword evidence="8" id="KW-0029">Amino-acid transport</keyword>
<dbReference type="SUPFAM" id="SSF161070">
    <property type="entry name" value="SNF-like"/>
    <property type="match status" value="1"/>
</dbReference>
<feature type="transmembrane region" description="Helical" evidence="16">
    <location>
        <begin position="416"/>
        <end position="440"/>
    </location>
</feature>
<feature type="binding site" evidence="12">
    <location>
        <position position="238"/>
    </location>
    <ligand>
        <name>Na(+)</name>
        <dbReference type="ChEBI" id="CHEBI:29101"/>
        <label>1</label>
    </ligand>
</feature>
<feature type="transmembrane region" description="Helical" evidence="16">
    <location>
        <begin position="489"/>
        <end position="510"/>
    </location>
</feature>
<evidence type="ECO:0000256" key="10">
    <source>
        <dbReference type="ARBA" id="ARBA00023136"/>
    </source>
</evidence>
<keyword evidence="7 14" id="KW-0769">Symport</keyword>
<dbReference type="PRINTS" id="PR01204">
    <property type="entry name" value="GLY1TRNSPORT"/>
</dbReference>
<dbReference type="GO" id="GO:0005886">
    <property type="term" value="C:plasma membrane"/>
    <property type="evidence" value="ECO:0007669"/>
    <property type="project" value="UniProtKB-SubCell"/>
</dbReference>
<feature type="region of interest" description="Disordered" evidence="15">
    <location>
        <begin position="747"/>
        <end position="766"/>
    </location>
</feature>
<feature type="transmembrane region" description="Helical" evidence="16">
    <location>
        <begin position="304"/>
        <end position="329"/>
    </location>
</feature>
<dbReference type="PANTHER" id="PTHR11616">
    <property type="entry name" value="SODIUM/CHLORIDE DEPENDENT TRANSPORTER"/>
    <property type="match status" value="1"/>
</dbReference>
<keyword evidence="9 16" id="KW-1133">Transmembrane helix</keyword>
<keyword evidence="3 14" id="KW-0813">Transport</keyword>
<dbReference type="PRINTS" id="PR00176">
    <property type="entry name" value="NANEUSMPORT"/>
</dbReference>
<feature type="region of interest" description="Disordered" evidence="15">
    <location>
        <begin position="195"/>
        <end position="218"/>
    </location>
</feature>
<feature type="binding site" evidence="12">
    <location>
        <position position="463"/>
    </location>
    <ligand>
        <name>Na(+)</name>
        <dbReference type="ChEBI" id="CHEBI:29101"/>
        <label>1</label>
    </ligand>
</feature>
<sequence length="766" mass="85053">MTMPQILQRQLLALEVGMSEAVDLHTEAGRASIPQRLPGAGQHQSQAPVRATVAQMGRCRSYPALPSQLFELVGSRQQKEPHPPTPQATMSPAPKGALPSAITPYDVIIASEAVSFIQVQESYAERSQESGIRKMPSPRHQGLNVNKQTNVSCLDNDENSAQSGIRSMSLQLSTGPRSSFCFDGKLVVRSRPAFNSCQQKGSPRNGAVPSEATKKDQNLTRGNWGNQIEFVLTSVGYAVGLGNVWRFPYLCYRNGGGAFMFPYFIMLIFCGIPLFFMELSFGQFASQGCLGVWRISPMFKGVGYGMMVVSTYIGIYYNVVICIAFYYFFSSMTHVLPWAYCNNPWNTPDCAGVLDASNLTNGSRPTALTGNLSHLLNYTLQRTSPSEEYWRLYVLKLSDDIGNFGEVVYFTATFPYVVLTILFVRGVTLEGAFMGIMYYLTPQWDKILEAKVWGDAASQIFYSLGCAWGGLITMASYNKFHNNCYRDSVIISITNCATSVYAGFVIFSILGFMANHLGVDVSRVADHGPGLAFFCLLETLVTAIVDEVGNEWILQKKTYVTLGVAVAGFLLGIPLTSQAGIYWLLLMDNYAASFSLVIISCIMCVSIMYIYGHRNYFQDIQMMLGFPPPLFFQICWRFVSPAIIFFILIFTVIQYRPITYNHYQYPGWAVAIGFLMALSSVICIPLYALFQLCRTDGDTLLQRLKNATKPSRDWGPALLEHRTGRYAPTTAPSPEDGFEVQPLHPDKAQIPMVGSNGSSRLQDSRI</sequence>
<dbReference type="GO" id="GO:0046872">
    <property type="term" value="F:metal ion binding"/>
    <property type="evidence" value="ECO:0007669"/>
    <property type="project" value="UniProtKB-KW"/>
</dbReference>
<comment type="catalytic activity">
    <reaction evidence="11">
        <text>glycine(out) + chloride(out) + 2 Na(+)(out) = glycine(in) + chloride(in) + 2 Na(+)(in)</text>
        <dbReference type="Rhea" id="RHEA:70691"/>
        <dbReference type="ChEBI" id="CHEBI:17996"/>
        <dbReference type="ChEBI" id="CHEBI:29101"/>
        <dbReference type="ChEBI" id="CHEBI:57305"/>
    </reaction>
</comment>
<dbReference type="GO" id="GO:0006836">
    <property type="term" value="P:neurotransmitter transport"/>
    <property type="evidence" value="ECO:0007669"/>
    <property type="project" value="UniProtKB-KW"/>
</dbReference>
<feature type="transmembrane region" description="Helical" evidence="16">
    <location>
        <begin position="665"/>
        <end position="690"/>
    </location>
</feature>
<dbReference type="Proteomes" id="UP000710432">
    <property type="component" value="Unassembled WGS sequence"/>
</dbReference>
<organism evidence="17 18">
    <name type="scientific">Microtus ochrogaster</name>
    <name type="common">Prairie vole</name>
    <dbReference type="NCBI Taxonomy" id="79684"/>
    <lineage>
        <taxon>Eukaryota</taxon>
        <taxon>Metazoa</taxon>
        <taxon>Chordata</taxon>
        <taxon>Craniata</taxon>
        <taxon>Vertebrata</taxon>
        <taxon>Euteleostomi</taxon>
        <taxon>Mammalia</taxon>
        <taxon>Eutheria</taxon>
        <taxon>Euarchontoglires</taxon>
        <taxon>Glires</taxon>
        <taxon>Rodentia</taxon>
        <taxon>Myomorpha</taxon>
        <taxon>Muroidea</taxon>
        <taxon>Cricetidae</taxon>
        <taxon>Arvicolinae</taxon>
        <taxon>Microtus</taxon>
    </lineage>
</organism>
<evidence type="ECO:0000256" key="13">
    <source>
        <dbReference type="PIRSR" id="PIRSR600175-2"/>
    </source>
</evidence>
<dbReference type="GO" id="GO:0005283">
    <property type="term" value="F:amino acid:sodium symporter activity"/>
    <property type="evidence" value="ECO:0007669"/>
    <property type="project" value="InterPro"/>
</dbReference>
<dbReference type="EMBL" id="JAATJU010026200">
    <property type="protein sequence ID" value="KAH0502083.1"/>
    <property type="molecule type" value="Genomic_DNA"/>
</dbReference>
<keyword evidence="12" id="KW-0479">Metal-binding</keyword>
<evidence type="ECO:0000256" key="16">
    <source>
        <dbReference type="SAM" id="Phobius"/>
    </source>
</evidence>
<evidence type="ECO:0000256" key="4">
    <source>
        <dbReference type="ARBA" id="ARBA00022475"/>
    </source>
</evidence>
<dbReference type="PROSITE" id="PS00610">
    <property type="entry name" value="NA_NEUROTRAN_SYMP_1"/>
    <property type="match status" value="1"/>
</dbReference>
<feature type="compositionally biased region" description="Polar residues" evidence="15">
    <location>
        <begin position="755"/>
        <end position="766"/>
    </location>
</feature>
<dbReference type="PROSITE" id="PS00754">
    <property type="entry name" value="NA_NEUROTRAN_SYMP_2"/>
    <property type="match status" value="1"/>
</dbReference>
<evidence type="ECO:0000256" key="6">
    <source>
        <dbReference type="ARBA" id="ARBA00022775"/>
    </source>
</evidence>
<comment type="subcellular location">
    <subcellularLocation>
        <location evidence="1">Cell membrane</location>
        <topology evidence="1">Multi-pass membrane protein</topology>
    </subcellularLocation>
</comment>
<feature type="transmembrane region" description="Helical" evidence="16">
    <location>
        <begin position="590"/>
        <end position="610"/>
    </location>
</feature>
<evidence type="ECO:0000256" key="11">
    <source>
        <dbReference type="ARBA" id="ARBA00049241"/>
    </source>
</evidence>